<dbReference type="PANTHER" id="PTHR43434:SF13">
    <property type="entry name" value="PHOSPHOGLYCOLATE PHOSPHATASE"/>
    <property type="match status" value="1"/>
</dbReference>
<evidence type="ECO:0008006" key="3">
    <source>
        <dbReference type="Google" id="ProtNLM"/>
    </source>
</evidence>
<organism evidence="1 2">
    <name type="scientific">Candidatus Woesebacteria bacterium RIFCSPHIGHO2_01_FULL_39_28</name>
    <dbReference type="NCBI Taxonomy" id="1802496"/>
    <lineage>
        <taxon>Bacteria</taxon>
        <taxon>Candidatus Woeseibacteriota</taxon>
    </lineage>
</organism>
<dbReference type="InterPro" id="IPR036412">
    <property type="entry name" value="HAD-like_sf"/>
</dbReference>
<dbReference type="SUPFAM" id="SSF56784">
    <property type="entry name" value="HAD-like"/>
    <property type="match status" value="1"/>
</dbReference>
<gene>
    <name evidence="1" type="ORF">A2627_03590</name>
</gene>
<dbReference type="Proteomes" id="UP000178851">
    <property type="component" value="Unassembled WGS sequence"/>
</dbReference>
<comment type="caution">
    <text evidence="1">The sequence shown here is derived from an EMBL/GenBank/DDBJ whole genome shotgun (WGS) entry which is preliminary data.</text>
</comment>
<dbReference type="PANTHER" id="PTHR43434">
    <property type="entry name" value="PHOSPHOGLYCOLATE PHOSPHATASE"/>
    <property type="match status" value="1"/>
</dbReference>
<evidence type="ECO:0000313" key="2">
    <source>
        <dbReference type="Proteomes" id="UP000178851"/>
    </source>
</evidence>
<dbReference type="InterPro" id="IPR023198">
    <property type="entry name" value="PGP-like_dom2"/>
</dbReference>
<dbReference type="Pfam" id="PF13419">
    <property type="entry name" value="HAD_2"/>
    <property type="match status" value="1"/>
</dbReference>
<dbReference type="GO" id="GO:0006281">
    <property type="term" value="P:DNA repair"/>
    <property type="evidence" value="ECO:0007669"/>
    <property type="project" value="TreeGrafter"/>
</dbReference>
<dbReference type="Gene3D" id="3.40.50.1000">
    <property type="entry name" value="HAD superfamily/HAD-like"/>
    <property type="match status" value="1"/>
</dbReference>
<dbReference type="Gene3D" id="1.10.150.240">
    <property type="entry name" value="Putative phosphatase, domain 2"/>
    <property type="match status" value="1"/>
</dbReference>
<dbReference type="SFLD" id="SFLDG01129">
    <property type="entry name" value="C1.5:_HAD__Beta-PGM__Phosphata"/>
    <property type="match status" value="1"/>
</dbReference>
<name>A0A1F7Y9X7_9BACT</name>
<evidence type="ECO:0000313" key="1">
    <source>
        <dbReference type="EMBL" id="OGM24127.1"/>
    </source>
</evidence>
<dbReference type="InterPro" id="IPR050155">
    <property type="entry name" value="HAD-like_hydrolase_sf"/>
</dbReference>
<reference evidence="1 2" key="1">
    <citation type="journal article" date="2016" name="Nat. Commun.">
        <title>Thousands of microbial genomes shed light on interconnected biogeochemical processes in an aquifer system.</title>
        <authorList>
            <person name="Anantharaman K."/>
            <person name="Brown C.T."/>
            <person name="Hug L.A."/>
            <person name="Sharon I."/>
            <person name="Castelle C.J."/>
            <person name="Probst A.J."/>
            <person name="Thomas B.C."/>
            <person name="Singh A."/>
            <person name="Wilkins M.J."/>
            <person name="Karaoz U."/>
            <person name="Brodie E.L."/>
            <person name="Williams K.H."/>
            <person name="Hubbard S.S."/>
            <person name="Banfield J.F."/>
        </authorList>
    </citation>
    <scope>NUCLEOTIDE SEQUENCE [LARGE SCALE GENOMIC DNA]</scope>
</reference>
<dbReference type="EMBL" id="MGGI01000034">
    <property type="protein sequence ID" value="OGM24127.1"/>
    <property type="molecule type" value="Genomic_DNA"/>
</dbReference>
<dbReference type="GO" id="GO:0005829">
    <property type="term" value="C:cytosol"/>
    <property type="evidence" value="ECO:0007669"/>
    <property type="project" value="TreeGrafter"/>
</dbReference>
<sequence>MNLLFDFDGTICDGINVAIDILNLKFKELGKPQTSLKELRSKGLKHILGSREISSEQVHATATNGRKIFGEKIPFLKTFPGLPKVIEKLAKKHFLGILISNSVENVHLFLKNHKMDKYFKFVENEQGIFGKQNLMKILKADYYISDETRDIEAARKAGVKSVAVTWGAESERLLAKSKPDFLILEPKQLLKLSF</sequence>
<proteinExistence type="predicted"/>
<dbReference type="InterPro" id="IPR023214">
    <property type="entry name" value="HAD_sf"/>
</dbReference>
<dbReference type="AlphaFoldDB" id="A0A1F7Y9X7"/>
<dbReference type="SFLD" id="SFLDS00003">
    <property type="entry name" value="Haloacid_Dehalogenase"/>
    <property type="match status" value="1"/>
</dbReference>
<dbReference type="GO" id="GO:0008967">
    <property type="term" value="F:phosphoglycolate phosphatase activity"/>
    <property type="evidence" value="ECO:0007669"/>
    <property type="project" value="TreeGrafter"/>
</dbReference>
<dbReference type="InterPro" id="IPR041492">
    <property type="entry name" value="HAD_2"/>
</dbReference>
<accession>A0A1F7Y9X7</accession>
<protein>
    <recommendedName>
        <fullName evidence="3">Carotenoid oxygenase</fullName>
    </recommendedName>
</protein>